<protein>
    <submittedName>
        <fullName evidence="12">NADH-quinone oxidoreductase chain 2</fullName>
        <ecNumber evidence="12">1.6.5.11</ecNumber>
    </submittedName>
</protein>
<evidence type="ECO:0000313" key="12">
    <source>
        <dbReference type="EMBL" id="QNT78883.1"/>
    </source>
</evidence>
<dbReference type="InterPro" id="IPR042128">
    <property type="entry name" value="NuoE_dom"/>
</dbReference>
<dbReference type="GO" id="GO:0098796">
    <property type="term" value="C:membrane protein complex"/>
    <property type="evidence" value="ECO:0007669"/>
    <property type="project" value="UniProtKB-ARBA"/>
</dbReference>
<name>A0A7H1NSX3_9PROT</name>
<proteinExistence type="inferred from homology"/>
<feature type="binding site" evidence="10">
    <location>
        <position position="107"/>
    </location>
    <ligand>
        <name>[2Fe-2S] cluster</name>
        <dbReference type="ChEBI" id="CHEBI:190135"/>
    </ligand>
</feature>
<dbReference type="GO" id="GO:0003954">
    <property type="term" value="F:NADH dehydrogenase activity"/>
    <property type="evidence" value="ECO:0007669"/>
    <property type="project" value="TreeGrafter"/>
</dbReference>
<comment type="catalytic activity">
    <reaction evidence="9">
        <text>a quinone + NADH + 5 H(+)(in) = a quinol + NAD(+) + 4 H(+)(out)</text>
        <dbReference type="Rhea" id="RHEA:57888"/>
        <dbReference type="ChEBI" id="CHEBI:15378"/>
        <dbReference type="ChEBI" id="CHEBI:24646"/>
        <dbReference type="ChEBI" id="CHEBI:57540"/>
        <dbReference type="ChEBI" id="CHEBI:57945"/>
        <dbReference type="ChEBI" id="CHEBI:132124"/>
    </reaction>
</comment>
<evidence type="ECO:0000313" key="13">
    <source>
        <dbReference type="Proteomes" id="UP000516349"/>
    </source>
</evidence>
<evidence type="ECO:0000256" key="2">
    <source>
        <dbReference type="ARBA" id="ARBA00022714"/>
    </source>
</evidence>
<reference evidence="12 13" key="1">
    <citation type="submission" date="2020-08" db="EMBL/GenBank/DDBJ databases">
        <title>Complete genome sequence of Entomobacter blattae G55GP.</title>
        <authorList>
            <person name="Poehlein A."/>
            <person name="Guzman J."/>
            <person name="Daniel R."/>
            <person name="Vilcinskas A."/>
        </authorList>
    </citation>
    <scope>NUCLEOTIDE SEQUENCE [LARGE SCALE GENOMIC DNA]</scope>
    <source>
        <strain evidence="12 13">G55GP</strain>
    </source>
</reference>
<dbReference type="SUPFAM" id="SSF52833">
    <property type="entry name" value="Thioredoxin-like"/>
    <property type="match status" value="1"/>
</dbReference>
<gene>
    <name evidence="12" type="primary">nqo2</name>
    <name evidence="12" type="ORF">JGUZn3_16650</name>
</gene>
<keyword evidence="2 10" id="KW-0001">2Fe-2S</keyword>
<evidence type="ECO:0000256" key="8">
    <source>
        <dbReference type="ARBA" id="ARBA00034078"/>
    </source>
</evidence>
<keyword evidence="12" id="KW-0560">Oxidoreductase</keyword>
<feature type="compositionally biased region" description="Low complexity" evidence="11">
    <location>
        <begin position="204"/>
        <end position="220"/>
    </location>
</feature>
<feature type="region of interest" description="Disordered" evidence="11">
    <location>
        <begin position="1"/>
        <end position="22"/>
    </location>
</feature>
<dbReference type="PANTHER" id="PTHR10371">
    <property type="entry name" value="NADH DEHYDROGENASE UBIQUINONE FLAVOPROTEIN 2, MITOCHONDRIAL"/>
    <property type="match status" value="1"/>
</dbReference>
<accession>A0A7H1NSX3</accession>
<dbReference type="Proteomes" id="UP000516349">
    <property type="component" value="Chromosome"/>
</dbReference>
<dbReference type="PIRSF" id="PIRSF000216">
    <property type="entry name" value="NADH_DH_24kDa"/>
    <property type="match status" value="1"/>
</dbReference>
<evidence type="ECO:0000256" key="9">
    <source>
        <dbReference type="ARBA" id="ARBA00047712"/>
    </source>
</evidence>
<keyword evidence="3 10" id="KW-0479">Metal-binding</keyword>
<evidence type="ECO:0000256" key="7">
    <source>
        <dbReference type="ARBA" id="ARBA00023027"/>
    </source>
</evidence>
<dbReference type="GO" id="GO:1902494">
    <property type="term" value="C:catalytic complex"/>
    <property type="evidence" value="ECO:0007669"/>
    <property type="project" value="UniProtKB-ARBA"/>
</dbReference>
<dbReference type="Gene3D" id="3.40.30.10">
    <property type="entry name" value="Glutaredoxin"/>
    <property type="match status" value="1"/>
</dbReference>
<comment type="cofactor">
    <cofactor evidence="8">
        <name>[2Fe-2S] cluster</name>
        <dbReference type="ChEBI" id="CHEBI:190135"/>
    </cofactor>
</comment>
<dbReference type="NCBIfam" id="TIGR01958">
    <property type="entry name" value="nuoE_fam"/>
    <property type="match status" value="1"/>
</dbReference>
<organism evidence="12 13">
    <name type="scientific">Entomobacter blattae</name>
    <dbReference type="NCBI Taxonomy" id="2762277"/>
    <lineage>
        <taxon>Bacteria</taxon>
        <taxon>Pseudomonadati</taxon>
        <taxon>Pseudomonadota</taxon>
        <taxon>Alphaproteobacteria</taxon>
        <taxon>Acetobacterales</taxon>
        <taxon>Acetobacteraceae</taxon>
        <taxon>Entomobacter</taxon>
    </lineage>
</organism>
<dbReference type="PANTHER" id="PTHR10371:SF3">
    <property type="entry name" value="NADH DEHYDROGENASE [UBIQUINONE] FLAVOPROTEIN 2, MITOCHONDRIAL"/>
    <property type="match status" value="1"/>
</dbReference>
<dbReference type="GO" id="GO:0022890">
    <property type="term" value="F:inorganic cation transmembrane transporter activity"/>
    <property type="evidence" value="ECO:0007669"/>
    <property type="project" value="UniProtKB-ARBA"/>
</dbReference>
<dbReference type="GO" id="GO:0008324">
    <property type="term" value="F:monoatomic cation transmembrane transporter activity"/>
    <property type="evidence" value="ECO:0007669"/>
    <property type="project" value="UniProtKB-ARBA"/>
</dbReference>
<feature type="binding site" evidence="10">
    <location>
        <position position="112"/>
    </location>
    <ligand>
        <name>[2Fe-2S] cluster</name>
        <dbReference type="ChEBI" id="CHEBI:190135"/>
    </ligand>
</feature>
<feature type="binding site" evidence="10">
    <location>
        <position position="149"/>
    </location>
    <ligand>
        <name>[2Fe-2S] cluster</name>
        <dbReference type="ChEBI" id="CHEBI:190135"/>
    </ligand>
</feature>
<dbReference type="AlphaFoldDB" id="A0A7H1NSX3"/>
<feature type="compositionally biased region" description="Polar residues" evidence="11">
    <location>
        <begin position="1"/>
        <end position="10"/>
    </location>
</feature>
<comment type="similarity">
    <text evidence="1">Belongs to the complex I 24 kDa subunit family.</text>
</comment>
<dbReference type="Gene3D" id="1.10.10.1590">
    <property type="entry name" value="NADH-quinone oxidoreductase subunit E"/>
    <property type="match status" value="1"/>
</dbReference>
<keyword evidence="5 10" id="KW-0408">Iron</keyword>
<dbReference type="GO" id="GO:0051537">
    <property type="term" value="F:2 iron, 2 sulfur cluster binding"/>
    <property type="evidence" value="ECO:0007669"/>
    <property type="project" value="UniProtKB-KW"/>
</dbReference>
<comment type="cofactor">
    <cofactor evidence="10">
        <name>[2Fe-2S] cluster</name>
        <dbReference type="ChEBI" id="CHEBI:190135"/>
    </cofactor>
    <text evidence="10">Binds 1 [2Fe-2S] cluster.</text>
</comment>
<feature type="region of interest" description="Disordered" evidence="11">
    <location>
        <begin position="191"/>
        <end position="220"/>
    </location>
</feature>
<dbReference type="FunFam" id="1.10.10.1590:FF:000001">
    <property type="entry name" value="NADH-quinone oxidoreductase subunit E"/>
    <property type="match status" value="1"/>
</dbReference>
<sequence>MTETNDTSSHAGGEEPKSFSFSEANKSEIAKILQKYPSSRKASAVMPLLYLVQNQILEETGRSWIPKVAMDEVAMILDMAPIRVYEVASFYTMFNTQPVGRFHLQVCRTTACWLKGSDDVVEACKKSIGVDELGQTSSDGLFTLSEVECLGACANAPVLQINNDYFEDLTPQDVTDIIEKLKKGEKVTPGTVANRLNSAPEGGLTVLTDTSSSVSQTDKQ</sequence>
<keyword evidence="4" id="KW-1278">Translocase</keyword>
<keyword evidence="13" id="KW-1185">Reference proteome</keyword>
<dbReference type="FunFam" id="3.40.30.10:FF:000022">
    <property type="entry name" value="NADH dehydrogenase flavoprotein 2, mitochondrial"/>
    <property type="match status" value="1"/>
</dbReference>
<dbReference type="GO" id="GO:0022804">
    <property type="term" value="F:active transmembrane transporter activity"/>
    <property type="evidence" value="ECO:0007669"/>
    <property type="project" value="UniProtKB-ARBA"/>
</dbReference>
<dbReference type="CDD" id="cd03064">
    <property type="entry name" value="TRX_Fd_NuoE"/>
    <property type="match status" value="1"/>
</dbReference>
<evidence type="ECO:0000256" key="10">
    <source>
        <dbReference type="PIRSR" id="PIRSR000216-1"/>
    </source>
</evidence>
<feature type="binding site" evidence="10">
    <location>
        <position position="153"/>
    </location>
    <ligand>
        <name>[2Fe-2S] cluster</name>
        <dbReference type="ChEBI" id="CHEBI:190135"/>
    </ligand>
</feature>
<dbReference type="InterPro" id="IPR041921">
    <property type="entry name" value="NuoE_N"/>
</dbReference>
<dbReference type="EMBL" id="CP060244">
    <property type="protein sequence ID" value="QNT78883.1"/>
    <property type="molecule type" value="Genomic_DNA"/>
</dbReference>
<evidence type="ECO:0000256" key="11">
    <source>
        <dbReference type="SAM" id="MobiDB-lite"/>
    </source>
</evidence>
<dbReference type="PROSITE" id="PS01099">
    <property type="entry name" value="COMPLEX1_24K"/>
    <property type="match status" value="1"/>
</dbReference>
<dbReference type="GO" id="GO:0031090">
    <property type="term" value="C:organelle membrane"/>
    <property type="evidence" value="ECO:0007669"/>
    <property type="project" value="UniProtKB-ARBA"/>
</dbReference>
<dbReference type="GO" id="GO:0031967">
    <property type="term" value="C:organelle envelope"/>
    <property type="evidence" value="ECO:0007669"/>
    <property type="project" value="UniProtKB-ARBA"/>
</dbReference>
<dbReference type="RefSeq" id="WP_203413102.1">
    <property type="nucleotide sequence ID" value="NZ_CP060244.1"/>
</dbReference>
<evidence type="ECO:0000256" key="4">
    <source>
        <dbReference type="ARBA" id="ARBA00022967"/>
    </source>
</evidence>
<dbReference type="GO" id="GO:0098662">
    <property type="term" value="P:inorganic cation transmembrane transport"/>
    <property type="evidence" value="ECO:0007669"/>
    <property type="project" value="UniProtKB-ARBA"/>
</dbReference>
<dbReference type="KEGG" id="ebla:JGUZn3_16650"/>
<dbReference type="InterPro" id="IPR036249">
    <property type="entry name" value="Thioredoxin-like_sf"/>
</dbReference>
<evidence type="ECO:0000256" key="1">
    <source>
        <dbReference type="ARBA" id="ARBA00010643"/>
    </source>
</evidence>
<dbReference type="NCBIfam" id="NF005725">
    <property type="entry name" value="PRK07539.1-5"/>
    <property type="match status" value="1"/>
</dbReference>
<evidence type="ECO:0000256" key="5">
    <source>
        <dbReference type="ARBA" id="ARBA00023004"/>
    </source>
</evidence>
<dbReference type="GO" id="GO:0046872">
    <property type="term" value="F:metal ion binding"/>
    <property type="evidence" value="ECO:0007669"/>
    <property type="project" value="UniProtKB-KW"/>
</dbReference>
<dbReference type="EC" id="1.6.5.11" evidence="12"/>
<keyword evidence="6 10" id="KW-0411">Iron-sulfur</keyword>
<dbReference type="Pfam" id="PF01257">
    <property type="entry name" value="2Fe-2S_thioredx"/>
    <property type="match status" value="1"/>
</dbReference>
<dbReference type="InterPro" id="IPR002023">
    <property type="entry name" value="NuoE-like"/>
</dbReference>
<keyword evidence="7" id="KW-0520">NAD</keyword>
<evidence type="ECO:0000256" key="3">
    <source>
        <dbReference type="ARBA" id="ARBA00022723"/>
    </source>
</evidence>
<evidence type="ECO:0000256" key="6">
    <source>
        <dbReference type="ARBA" id="ARBA00023014"/>
    </source>
</evidence>